<evidence type="ECO:0000313" key="10">
    <source>
        <dbReference type="Proteomes" id="UP000283855"/>
    </source>
</evidence>
<dbReference type="InterPro" id="IPR016163">
    <property type="entry name" value="Ald_DH_C"/>
</dbReference>
<keyword evidence="3 7" id="KW-0641">Proline biosynthesis</keyword>
<keyword evidence="7" id="KW-0963">Cytoplasm</keyword>
<comment type="caution">
    <text evidence="9">The sequence shown here is derived from an EMBL/GenBank/DDBJ whole genome shotgun (WGS) entry which is preliminary data.</text>
</comment>
<comment type="subcellular location">
    <subcellularLocation>
        <location evidence="7">Cytoplasm</location>
    </subcellularLocation>
</comment>
<evidence type="ECO:0000256" key="1">
    <source>
        <dbReference type="ARBA" id="ARBA00004985"/>
    </source>
</evidence>
<evidence type="ECO:0000256" key="7">
    <source>
        <dbReference type="HAMAP-Rule" id="MF_00412"/>
    </source>
</evidence>
<dbReference type="SUPFAM" id="SSF53720">
    <property type="entry name" value="ALDH-like"/>
    <property type="match status" value="1"/>
</dbReference>
<dbReference type="EC" id="1.2.1.41" evidence="7"/>
<dbReference type="InterPro" id="IPR012134">
    <property type="entry name" value="Glu-5-SA_DH"/>
</dbReference>
<dbReference type="Gene3D" id="3.40.309.10">
    <property type="entry name" value="Aldehyde Dehydrogenase, Chain A, domain 2"/>
    <property type="match status" value="1"/>
</dbReference>
<dbReference type="GO" id="GO:0004350">
    <property type="term" value="F:glutamate-5-semialdehyde dehydrogenase activity"/>
    <property type="evidence" value="ECO:0007669"/>
    <property type="project" value="UniProtKB-UniRule"/>
</dbReference>
<name>A0A413SZ62_9BACT</name>
<dbReference type="CDD" id="cd07079">
    <property type="entry name" value="ALDH_F18-19_ProA-GPR"/>
    <property type="match status" value="1"/>
</dbReference>
<dbReference type="NCBIfam" id="NF001221">
    <property type="entry name" value="PRK00197.1"/>
    <property type="match status" value="1"/>
</dbReference>
<accession>A0A413SZ62</accession>
<dbReference type="InterPro" id="IPR016161">
    <property type="entry name" value="Ald_DH/histidinol_DH"/>
</dbReference>
<keyword evidence="4 7" id="KW-0521">NADP</keyword>
<dbReference type="AlphaFoldDB" id="A0A413SZ62"/>
<dbReference type="RefSeq" id="WP_118400524.1">
    <property type="nucleotide sequence ID" value="NZ_CABJGD010000017.1"/>
</dbReference>
<dbReference type="Proteomes" id="UP000283855">
    <property type="component" value="Unassembled WGS sequence"/>
</dbReference>
<organism evidence="9 10">
    <name type="scientific">Phocaeicola coprophilus</name>
    <dbReference type="NCBI Taxonomy" id="387090"/>
    <lineage>
        <taxon>Bacteria</taxon>
        <taxon>Pseudomonadati</taxon>
        <taxon>Bacteroidota</taxon>
        <taxon>Bacteroidia</taxon>
        <taxon>Bacteroidales</taxon>
        <taxon>Bacteroidaceae</taxon>
        <taxon>Phocaeicola</taxon>
    </lineage>
</organism>
<protein>
    <recommendedName>
        <fullName evidence="7">Gamma-glutamyl phosphate reductase</fullName>
        <shortName evidence="7">GPR</shortName>
        <ecNumber evidence="7">1.2.1.41</ecNumber>
    </recommendedName>
    <alternativeName>
        <fullName evidence="7">Glutamate-5-semialdehyde dehydrogenase</fullName>
    </alternativeName>
    <alternativeName>
        <fullName evidence="7">Glutamyl-gamma-semialdehyde dehydrogenase</fullName>
        <shortName evidence="7">GSA dehydrogenase</shortName>
    </alternativeName>
</protein>
<dbReference type="PIRSF" id="PIRSF000151">
    <property type="entry name" value="GPR"/>
    <property type="match status" value="1"/>
</dbReference>
<dbReference type="GO" id="GO:0050661">
    <property type="term" value="F:NADP binding"/>
    <property type="evidence" value="ECO:0007669"/>
    <property type="project" value="InterPro"/>
</dbReference>
<dbReference type="Pfam" id="PF00171">
    <property type="entry name" value="Aldedh"/>
    <property type="match status" value="1"/>
</dbReference>
<keyword evidence="5 7" id="KW-0560">Oxidoreductase</keyword>
<comment type="pathway">
    <text evidence="1 7">Amino-acid biosynthesis; L-proline biosynthesis; L-glutamate 5-semialdehyde from L-glutamate: step 2/2.</text>
</comment>
<dbReference type="HAMAP" id="MF_00412">
    <property type="entry name" value="ProA"/>
    <property type="match status" value="1"/>
</dbReference>
<dbReference type="NCBIfam" id="TIGR00407">
    <property type="entry name" value="proA"/>
    <property type="match status" value="1"/>
</dbReference>
<evidence type="ECO:0000259" key="8">
    <source>
        <dbReference type="Pfam" id="PF00171"/>
    </source>
</evidence>
<dbReference type="GO" id="GO:0005737">
    <property type="term" value="C:cytoplasm"/>
    <property type="evidence" value="ECO:0007669"/>
    <property type="project" value="UniProtKB-SubCell"/>
</dbReference>
<evidence type="ECO:0000313" key="9">
    <source>
        <dbReference type="EMBL" id="RHA75220.1"/>
    </source>
</evidence>
<dbReference type="UniPathway" id="UPA00098">
    <property type="reaction ID" value="UER00360"/>
</dbReference>
<dbReference type="InterPro" id="IPR000965">
    <property type="entry name" value="GPR_dom"/>
</dbReference>
<gene>
    <name evidence="7" type="primary">proA</name>
    <name evidence="9" type="ORF">DW921_08990</name>
</gene>
<dbReference type="PANTHER" id="PTHR11063:SF8">
    <property type="entry name" value="DELTA-1-PYRROLINE-5-CARBOXYLATE SYNTHASE"/>
    <property type="match status" value="1"/>
</dbReference>
<evidence type="ECO:0000256" key="3">
    <source>
        <dbReference type="ARBA" id="ARBA00022650"/>
    </source>
</evidence>
<reference evidence="9 10" key="1">
    <citation type="submission" date="2018-08" db="EMBL/GenBank/DDBJ databases">
        <title>A genome reference for cultivated species of the human gut microbiota.</title>
        <authorList>
            <person name="Zou Y."/>
            <person name="Xue W."/>
            <person name="Luo G."/>
        </authorList>
    </citation>
    <scope>NUCLEOTIDE SEQUENCE [LARGE SCALE GENOMIC DNA]</scope>
    <source>
        <strain evidence="9 10">AM42-38</strain>
    </source>
</reference>
<dbReference type="GO" id="GO:0055129">
    <property type="term" value="P:L-proline biosynthetic process"/>
    <property type="evidence" value="ECO:0007669"/>
    <property type="project" value="UniProtKB-UniRule"/>
</dbReference>
<dbReference type="InterPro" id="IPR015590">
    <property type="entry name" value="Aldehyde_DH_dom"/>
</dbReference>
<comment type="catalytic activity">
    <reaction evidence="6 7">
        <text>L-glutamate 5-semialdehyde + phosphate + NADP(+) = L-glutamyl 5-phosphate + NADPH + H(+)</text>
        <dbReference type="Rhea" id="RHEA:19541"/>
        <dbReference type="ChEBI" id="CHEBI:15378"/>
        <dbReference type="ChEBI" id="CHEBI:43474"/>
        <dbReference type="ChEBI" id="CHEBI:57783"/>
        <dbReference type="ChEBI" id="CHEBI:58066"/>
        <dbReference type="ChEBI" id="CHEBI:58274"/>
        <dbReference type="ChEBI" id="CHEBI:58349"/>
        <dbReference type="EC" id="1.2.1.41"/>
    </reaction>
</comment>
<dbReference type="Gene3D" id="3.40.605.10">
    <property type="entry name" value="Aldehyde Dehydrogenase, Chain A, domain 1"/>
    <property type="match status" value="1"/>
</dbReference>
<dbReference type="EMBL" id="QSFT01000017">
    <property type="protein sequence ID" value="RHA75220.1"/>
    <property type="molecule type" value="Genomic_DNA"/>
</dbReference>
<dbReference type="InterPro" id="IPR016162">
    <property type="entry name" value="Ald_DH_N"/>
</dbReference>
<evidence type="ECO:0000256" key="4">
    <source>
        <dbReference type="ARBA" id="ARBA00022857"/>
    </source>
</evidence>
<comment type="similarity">
    <text evidence="7">Belongs to the gamma-glutamyl phosphate reductase family.</text>
</comment>
<evidence type="ECO:0000256" key="5">
    <source>
        <dbReference type="ARBA" id="ARBA00023002"/>
    </source>
</evidence>
<evidence type="ECO:0000256" key="6">
    <source>
        <dbReference type="ARBA" id="ARBA00049024"/>
    </source>
</evidence>
<keyword evidence="2 7" id="KW-0028">Amino-acid biosynthesis</keyword>
<comment type="function">
    <text evidence="7">Catalyzes the NADPH-dependent reduction of L-glutamate 5-phosphate into L-glutamate 5-semialdehyde and phosphate. The product spontaneously undergoes cyclization to form 1-pyrroline-5-carboxylate.</text>
</comment>
<sequence>MMEQTLKDQLKEARKASHALNRVSEEQIDRVLMNLADAVEKHMETILQANAADLSRMDPADPKYDRLRLSQERIQGMAADIRKVADLASPCDVVLKEWTQPNGMHIRKVSVPFGVIGVIYEARPNVTLDVFSLCLKSRNACVLKGGSDADVSNSALRDVIRTVLEEENFPEACVTLLPPGHEQTQEMLRAVGDIDLIIPRGSRNLIQYVRSHALVPVIETGAGICHCYFHSSGSLEKGKAIVCNAKTRRVSVCNALDCLLIDRSRLADLPELVSPLAACQVEIYADDEAYGVLKGKYERLEHASEESWGREYLDYKMSVRVVSGLEEALEHIACYSSHHSESVVAEDPEVCRVFSREVDAACVYTNLPTSFTDGGQFGFGAEIGISTQKLHARGPMALPELTTYKYLISGDGQIRD</sequence>
<dbReference type="PANTHER" id="PTHR11063">
    <property type="entry name" value="GLUTAMATE SEMIALDEHYDE DEHYDROGENASE"/>
    <property type="match status" value="1"/>
</dbReference>
<proteinExistence type="inferred from homology"/>
<evidence type="ECO:0000256" key="2">
    <source>
        <dbReference type="ARBA" id="ARBA00022605"/>
    </source>
</evidence>
<feature type="domain" description="Aldehyde dehydrogenase" evidence="8">
    <location>
        <begin position="6"/>
        <end position="213"/>
    </location>
</feature>